<dbReference type="RefSeq" id="WP_192769040.1">
    <property type="nucleotide sequence ID" value="NZ_JADBEB010000001.1"/>
</dbReference>
<dbReference type="InterPro" id="IPR027417">
    <property type="entry name" value="P-loop_NTPase"/>
</dbReference>
<dbReference type="Pfam" id="PF13469">
    <property type="entry name" value="Sulfotransfer_3"/>
    <property type="match status" value="1"/>
</dbReference>
<proteinExistence type="predicted"/>
<accession>A0A927MAJ1</accession>
<dbReference type="Gene3D" id="3.40.50.300">
    <property type="entry name" value="P-loop containing nucleotide triphosphate hydrolases"/>
    <property type="match status" value="1"/>
</dbReference>
<comment type="caution">
    <text evidence="1">The sequence shown here is derived from an EMBL/GenBank/DDBJ whole genome shotgun (WGS) entry which is preliminary data.</text>
</comment>
<sequence>MSARSEHASPAVLNDVEDGMPPEPIFVLGSPRSGTTLAGAWLGSHPSVYAMGEYSAFVFAYATAPAGYTRTRPPYAERYLRELQNHAAEFAGRLATERGARFFCDSTPWNLLVADTLAELYPSARFVLTLRHYAGVIQSLERSYRRRYLWAGATPVDRASVWAAVYERAAALPADRTTVFSYDELCADPDGTIARWRSALARIGVDPAGLDDRVFLRSYAGGWDDQRRTVATRTGGRVEFAPIPSVDPERWSEALDTEVRPVVGEVDRMLRQRFSEYATPPCAVS</sequence>
<organism evidence="1 2">
    <name type="scientific">Plantactinospora soyae</name>
    <dbReference type="NCBI Taxonomy" id="1544732"/>
    <lineage>
        <taxon>Bacteria</taxon>
        <taxon>Bacillati</taxon>
        <taxon>Actinomycetota</taxon>
        <taxon>Actinomycetes</taxon>
        <taxon>Micromonosporales</taxon>
        <taxon>Micromonosporaceae</taxon>
        <taxon>Plantactinospora</taxon>
    </lineage>
</organism>
<protein>
    <recommendedName>
        <fullName evidence="3">Sulfotransferase</fullName>
    </recommendedName>
</protein>
<name>A0A927MAJ1_9ACTN</name>
<dbReference type="Proteomes" id="UP000649753">
    <property type="component" value="Unassembled WGS sequence"/>
</dbReference>
<evidence type="ECO:0000313" key="1">
    <source>
        <dbReference type="EMBL" id="MBE1489591.1"/>
    </source>
</evidence>
<keyword evidence="2" id="KW-1185">Reference proteome</keyword>
<dbReference type="SUPFAM" id="SSF52540">
    <property type="entry name" value="P-loop containing nucleoside triphosphate hydrolases"/>
    <property type="match status" value="1"/>
</dbReference>
<reference evidence="1" key="1">
    <citation type="submission" date="2020-10" db="EMBL/GenBank/DDBJ databases">
        <title>Sequencing the genomes of 1000 actinobacteria strains.</title>
        <authorList>
            <person name="Klenk H.-P."/>
        </authorList>
    </citation>
    <scope>NUCLEOTIDE SEQUENCE</scope>
    <source>
        <strain evidence="1">DSM 46832</strain>
    </source>
</reference>
<evidence type="ECO:0000313" key="2">
    <source>
        <dbReference type="Proteomes" id="UP000649753"/>
    </source>
</evidence>
<dbReference type="AlphaFoldDB" id="A0A927MAJ1"/>
<dbReference type="EMBL" id="JADBEB010000001">
    <property type="protein sequence ID" value="MBE1489591.1"/>
    <property type="molecule type" value="Genomic_DNA"/>
</dbReference>
<evidence type="ECO:0008006" key="3">
    <source>
        <dbReference type="Google" id="ProtNLM"/>
    </source>
</evidence>
<gene>
    <name evidence="1" type="ORF">H4W31_005229</name>
</gene>